<dbReference type="RefSeq" id="XP_056034883.1">
    <property type="nucleotide sequence ID" value="XM_056180101.1"/>
</dbReference>
<evidence type="ECO:0000256" key="2">
    <source>
        <dbReference type="SAM" id="MobiDB-lite"/>
    </source>
</evidence>
<accession>A0AAF0AU64</accession>
<dbReference type="KEGG" id="som:SOMG_01308"/>
<name>A0AAF0AU64_9SCHI</name>
<dbReference type="EMBL" id="CP115611">
    <property type="protein sequence ID" value="WBW70640.1"/>
    <property type="molecule type" value="Genomic_DNA"/>
</dbReference>
<gene>
    <name evidence="3" type="primary">mug166</name>
    <name evidence="3" type="ORF">SOMG_01308</name>
</gene>
<protein>
    <submittedName>
        <fullName evidence="3">Schizosaccharomyces specific protein Mug166</fullName>
    </submittedName>
</protein>
<organism evidence="3 4">
    <name type="scientific">Schizosaccharomyces osmophilus</name>
    <dbReference type="NCBI Taxonomy" id="2545709"/>
    <lineage>
        <taxon>Eukaryota</taxon>
        <taxon>Fungi</taxon>
        <taxon>Dikarya</taxon>
        <taxon>Ascomycota</taxon>
        <taxon>Taphrinomycotina</taxon>
        <taxon>Schizosaccharomycetes</taxon>
        <taxon>Schizosaccharomycetales</taxon>
        <taxon>Schizosaccharomycetaceae</taxon>
        <taxon>Schizosaccharomyces</taxon>
    </lineage>
</organism>
<evidence type="ECO:0000313" key="3">
    <source>
        <dbReference type="EMBL" id="WBW70640.1"/>
    </source>
</evidence>
<keyword evidence="4" id="KW-1185">Reference proteome</keyword>
<evidence type="ECO:0000313" key="4">
    <source>
        <dbReference type="Proteomes" id="UP001212411"/>
    </source>
</evidence>
<dbReference type="Proteomes" id="UP001212411">
    <property type="component" value="Chromosome 1"/>
</dbReference>
<dbReference type="AlphaFoldDB" id="A0AAF0AU64"/>
<feature type="compositionally biased region" description="Low complexity" evidence="2">
    <location>
        <begin position="184"/>
        <end position="194"/>
    </location>
</feature>
<reference evidence="3 4" key="1">
    <citation type="journal article" date="2023" name="G3 (Bethesda)">
        <title>A high-quality reference genome for the fission yeast Schizosaccharomyces osmophilus.</title>
        <authorList>
            <person name="Jia G.S."/>
            <person name="Zhang W.C."/>
            <person name="Liang Y."/>
            <person name="Liu X.H."/>
            <person name="Rhind N."/>
            <person name="Pidoux A."/>
            <person name="Brysch-Herzberg M."/>
            <person name="Du L.L."/>
        </authorList>
    </citation>
    <scope>NUCLEOTIDE SEQUENCE [LARGE SCALE GENOMIC DNA]</scope>
    <source>
        <strain evidence="3 4">CBS 15793</strain>
    </source>
</reference>
<feature type="region of interest" description="Disordered" evidence="2">
    <location>
        <begin position="163"/>
        <end position="195"/>
    </location>
</feature>
<keyword evidence="1" id="KW-0175">Coiled coil</keyword>
<feature type="coiled-coil region" evidence="1">
    <location>
        <begin position="130"/>
        <end position="157"/>
    </location>
</feature>
<dbReference type="GeneID" id="80874790"/>
<proteinExistence type="predicted"/>
<sequence length="294" mass="32712">MMLQLAKHHNAMICTFTNQDPRKGNRDWTYAEHTTFVECFVAWEVIPVESSCTSECNFEMPRRTVLFRGNSFVSFSTISSGNESSAHGDDSLGQADEPLTSDALGRWTSWFNKKQTKMFHEAFVNAYIDMQQKYAELESLQRRILCLQRVIAEKKEINVQNLSSTNIPEHTQEKKGFFRKKPKSSSSASSSASSGFFTPTLDARNSATSREMVLNFSSIPYSACSAASSPASNISSAIEEQELYNASNQSLESQTTLLQGKAAQLEEQVNISQTSMHKLLRTYPNSPALGNAPG</sequence>
<evidence type="ECO:0000256" key="1">
    <source>
        <dbReference type="SAM" id="Coils"/>
    </source>
</evidence>